<organism evidence="2 3">
    <name type="scientific">Zymoseptoria brevis</name>
    <dbReference type="NCBI Taxonomy" id="1047168"/>
    <lineage>
        <taxon>Eukaryota</taxon>
        <taxon>Fungi</taxon>
        <taxon>Dikarya</taxon>
        <taxon>Ascomycota</taxon>
        <taxon>Pezizomycotina</taxon>
        <taxon>Dothideomycetes</taxon>
        <taxon>Dothideomycetidae</taxon>
        <taxon>Mycosphaerellales</taxon>
        <taxon>Mycosphaerellaceae</taxon>
        <taxon>Zymoseptoria</taxon>
    </lineage>
</organism>
<name>A0A0F4GEX7_9PEZI</name>
<evidence type="ECO:0000313" key="2">
    <source>
        <dbReference type="EMBL" id="KJX94740.1"/>
    </source>
</evidence>
<dbReference type="STRING" id="1047168.A0A0F4GEX7"/>
<dbReference type="EMBL" id="LAFY01004119">
    <property type="protein sequence ID" value="KJX94740.1"/>
    <property type="molecule type" value="Genomic_DNA"/>
</dbReference>
<feature type="region of interest" description="Disordered" evidence="1">
    <location>
        <begin position="84"/>
        <end position="105"/>
    </location>
</feature>
<keyword evidence="3" id="KW-1185">Reference proteome</keyword>
<proteinExistence type="predicted"/>
<sequence>METVFGRAFTRDEWLKYGDLGAEIGRMRHMLSELPERGTPTACLDLMCHVLSCRSVLRAWKDVSCQLLKKLEEEIEWMRHEMYQQQQRPQQQQQQREEGNEDENCETIPKRKKLRYLAVPVDYRTDASAKYVTALLWKRSLLEITAQIIQGRCEDVRGFLQVFSFLKDPLGGLASVSEKAVDIFVHMINSLLNSGLRLSKAQWHAAATQVAQEALFLATPLLESVEYVHFAGHQQLPYAYVELDQLTRSEFSIPAHVMRIIEEILDFNGRQAPNHNYRWQS</sequence>
<dbReference type="AlphaFoldDB" id="A0A0F4GEX7"/>
<dbReference type="OrthoDB" id="5978656at2759"/>
<evidence type="ECO:0000256" key="1">
    <source>
        <dbReference type="SAM" id="MobiDB-lite"/>
    </source>
</evidence>
<comment type="caution">
    <text evidence="2">The sequence shown here is derived from an EMBL/GenBank/DDBJ whole genome shotgun (WGS) entry which is preliminary data.</text>
</comment>
<accession>A0A0F4GEX7</accession>
<gene>
    <name evidence="2" type="ORF">TI39_contig4160g00001</name>
</gene>
<reference evidence="2 3" key="1">
    <citation type="submission" date="2015-03" db="EMBL/GenBank/DDBJ databases">
        <title>RNA-seq based gene annotation and comparative genomics of four Zymoseptoria species reveal species-specific pathogenicity related genes and transposable element activity.</title>
        <authorList>
            <person name="Grandaubert J."/>
            <person name="Bhattacharyya A."/>
            <person name="Stukenbrock E.H."/>
        </authorList>
    </citation>
    <scope>NUCLEOTIDE SEQUENCE [LARGE SCALE GENOMIC DNA]</scope>
    <source>
        <strain evidence="2 3">Zb18110</strain>
    </source>
</reference>
<dbReference type="Proteomes" id="UP000033647">
    <property type="component" value="Unassembled WGS sequence"/>
</dbReference>
<evidence type="ECO:0000313" key="3">
    <source>
        <dbReference type="Proteomes" id="UP000033647"/>
    </source>
</evidence>
<feature type="compositionally biased region" description="Low complexity" evidence="1">
    <location>
        <begin position="84"/>
        <end position="94"/>
    </location>
</feature>
<protein>
    <submittedName>
        <fullName evidence="2">Uncharacterized protein</fullName>
    </submittedName>
</protein>